<comment type="similarity">
    <text evidence="1">Belongs to the aldo/keto reductase family.</text>
</comment>
<dbReference type="EMBL" id="JAFNJU010000003">
    <property type="protein sequence ID" value="MBO1264322.1"/>
    <property type="molecule type" value="Genomic_DNA"/>
</dbReference>
<dbReference type="Pfam" id="PF00248">
    <property type="entry name" value="Aldo_ket_red"/>
    <property type="match status" value="1"/>
</dbReference>
<proteinExistence type="inferred from homology"/>
<dbReference type="PANTHER" id="PTHR43827:SF3">
    <property type="entry name" value="NADP-DEPENDENT OXIDOREDUCTASE DOMAIN-CONTAINING PROTEIN"/>
    <property type="match status" value="1"/>
</dbReference>
<keyword evidence="2" id="KW-0521">NADP</keyword>
<comment type="caution">
    <text evidence="8">The sequence shown here is derived from an EMBL/GenBank/DDBJ whole genome shotgun (WGS) entry which is preliminary data.</text>
</comment>
<evidence type="ECO:0000256" key="3">
    <source>
        <dbReference type="ARBA" id="ARBA00023002"/>
    </source>
</evidence>
<dbReference type="RefSeq" id="WP_207598841.1">
    <property type="nucleotide sequence ID" value="NZ_JAFNJU010000003.1"/>
</dbReference>
<keyword evidence="9" id="KW-1185">Reference proteome</keyword>
<organism evidence="8 9">
    <name type="scientific">Proteiniclasticum aestuarii</name>
    <dbReference type="NCBI Taxonomy" id="2817862"/>
    <lineage>
        <taxon>Bacteria</taxon>
        <taxon>Bacillati</taxon>
        <taxon>Bacillota</taxon>
        <taxon>Clostridia</taxon>
        <taxon>Eubacteriales</taxon>
        <taxon>Clostridiaceae</taxon>
        <taxon>Proteiniclasticum</taxon>
    </lineage>
</organism>
<dbReference type="InterPro" id="IPR020471">
    <property type="entry name" value="AKR"/>
</dbReference>
<keyword evidence="3" id="KW-0560">Oxidoreductase</keyword>
<dbReference type="PANTHER" id="PTHR43827">
    <property type="entry name" value="2,5-DIKETO-D-GLUCONIC ACID REDUCTASE"/>
    <property type="match status" value="1"/>
</dbReference>
<feature type="site" description="Lowers pKa of active site Tyr" evidence="6">
    <location>
        <position position="74"/>
    </location>
</feature>
<feature type="binding site" evidence="5">
    <location>
        <position position="107"/>
    </location>
    <ligand>
        <name>substrate</name>
    </ligand>
</feature>
<evidence type="ECO:0000313" key="9">
    <source>
        <dbReference type="Proteomes" id="UP000664218"/>
    </source>
</evidence>
<dbReference type="FunFam" id="3.20.20.100:FF:000002">
    <property type="entry name" value="2,5-diketo-D-gluconic acid reductase A"/>
    <property type="match status" value="1"/>
</dbReference>
<name>A0A939HAC9_9CLOT</name>
<evidence type="ECO:0000256" key="4">
    <source>
        <dbReference type="PIRSR" id="PIRSR000097-1"/>
    </source>
</evidence>
<feature type="domain" description="NADP-dependent oxidoreductase" evidence="7">
    <location>
        <begin position="15"/>
        <end position="263"/>
    </location>
</feature>
<dbReference type="GO" id="GO:0016616">
    <property type="term" value="F:oxidoreductase activity, acting on the CH-OH group of donors, NAD or NADP as acceptor"/>
    <property type="evidence" value="ECO:0007669"/>
    <property type="project" value="UniProtKB-ARBA"/>
</dbReference>
<dbReference type="InterPro" id="IPR023210">
    <property type="entry name" value="NADP_OxRdtase_dom"/>
</dbReference>
<evidence type="ECO:0000256" key="6">
    <source>
        <dbReference type="PIRSR" id="PIRSR000097-3"/>
    </source>
</evidence>
<accession>A0A939HAC9</accession>
<feature type="active site" description="Proton donor" evidence="4">
    <location>
        <position position="49"/>
    </location>
</feature>
<evidence type="ECO:0000259" key="7">
    <source>
        <dbReference type="Pfam" id="PF00248"/>
    </source>
</evidence>
<evidence type="ECO:0000256" key="5">
    <source>
        <dbReference type="PIRSR" id="PIRSR000097-2"/>
    </source>
</evidence>
<dbReference type="CDD" id="cd19071">
    <property type="entry name" value="AKR_AKR1-5-like"/>
    <property type="match status" value="1"/>
</dbReference>
<dbReference type="Gene3D" id="3.20.20.100">
    <property type="entry name" value="NADP-dependent oxidoreductase domain"/>
    <property type="match status" value="1"/>
</dbReference>
<dbReference type="PIRSF" id="PIRSF000097">
    <property type="entry name" value="AKR"/>
    <property type="match status" value="1"/>
</dbReference>
<evidence type="ECO:0000256" key="2">
    <source>
        <dbReference type="ARBA" id="ARBA00022857"/>
    </source>
</evidence>
<protein>
    <submittedName>
        <fullName evidence="8">Aldo/keto reductase</fullName>
    </submittedName>
</protein>
<gene>
    <name evidence="8" type="ORF">J3A84_04615</name>
</gene>
<sequence length="288" mass="32941">MDNYTLANGVQIPSIGYGTWKNVKPEECVNGVKFALELGFKHIDCARVYANEKLVGQGILESGVSREDIFLTSKLRNSAHGYENVRKEVEATLADLHTDYLDLYLIHWPVVAGHQEDWQRDNLETWKAFEELYEEGKLKAIGVSNFSVNHLENLVENAKIPPMVNQILIHPGVLLTEDMEYCRKHGILLEAYSPLAPLSALTREETFRSIMARHDKSPAQILLRFILELGALPLTKTIHPYRMSENLHVYDFSLSKEEMDFLKSWSHPDFAPRDNQKERPPQALDAKI</sequence>
<evidence type="ECO:0000256" key="1">
    <source>
        <dbReference type="ARBA" id="ARBA00007905"/>
    </source>
</evidence>
<dbReference type="PRINTS" id="PR00069">
    <property type="entry name" value="ALDKETRDTASE"/>
</dbReference>
<dbReference type="Proteomes" id="UP000664218">
    <property type="component" value="Unassembled WGS sequence"/>
</dbReference>
<dbReference type="AlphaFoldDB" id="A0A939HAC9"/>
<dbReference type="InterPro" id="IPR036812">
    <property type="entry name" value="NAD(P)_OxRdtase_dom_sf"/>
</dbReference>
<reference evidence="8" key="1">
    <citation type="submission" date="2021-03" db="EMBL/GenBank/DDBJ databases">
        <title>Proteiniclasticum marinus sp. nov., isolated from tidal flat sediment.</title>
        <authorList>
            <person name="Namirimu T."/>
            <person name="Yang J.-A."/>
            <person name="Yang S.-H."/>
            <person name="Kim Y.-J."/>
            <person name="Kwon K.K."/>
        </authorList>
    </citation>
    <scope>NUCLEOTIDE SEQUENCE</scope>
    <source>
        <strain evidence="8">SCR006</strain>
    </source>
</reference>
<evidence type="ECO:0000313" key="8">
    <source>
        <dbReference type="EMBL" id="MBO1264322.1"/>
    </source>
</evidence>
<dbReference type="SUPFAM" id="SSF51430">
    <property type="entry name" value="NAD(P)-linked oxidoreductase"/>
    <property type="match status" value="1"/>
</dbReference>